<protein>
    <submittedName>
        <fullName evidence="9">Protein-disulfide isomerase</fullName>
    </submittedName>
</protein>
<dbReference type="InterPro" id="IPR013766">
    <property type="entry name" value="Thioredoxin_domain"/>
</dbReference>
<dbReference type="RefSeq" id="WP_092310352.1">
    <property type="nucleotide sequence ID" value="NZ_FOZV01000004.1"/>
</dbReference>
<feature type="domain" description="Thioredoxin" evidence="8">
    <location>
        <begin position="82"/>
        <end position="261"/>
    </location>
</feature>
<keyword evidence="9" id="KW-0413">Isomerase</keyword>
<dbReference type="PANTHER" id="PTHR13887:SF14">
    <property type="entry name" value="DISULFIDE BOND FORMATION PROTEIN D"/>
    <property type="match status" value="1"/>
</dbReference>
<dbReference type="OrthoDB" id="9780147at2"/>
<keyword evidence="3" id="KW-0732">Signal</keyword>
<dbReference type="AlphaFoldDB" id="A0A1I6S6E4"/>
<keyword evidence="10" id="KW-1185">Reference proteome</keyword>
<dbReference type="InterPro" id="IPR036249">
    <property type="entry name" value="Thioredoxin-like_sf"/>
</dbReference>
<keyword evidence="7" id="KW-1133">Transmembrane helix</keyword>
<proteinExistence type="inferred from homology"/>
<evidence type="ECO:0000256" key="6">
    <source>
        <dbReference type="ARBA" id="ARBA00023284"/>
    </source>
</evidence>
<dbReference type="SUPFAM" id="SSF52833">
    <property type="entry name" value="Thioredoxin-like"/>
    <property type="match status" value="1"/>
</dbReference>
<dbReference type="Pfam" id="PF18312">
    <property type="entry name" value="ScsC_N"/>
    <property type="match status" value="1"/>
</dbReference>
<dbReference type="Pfam" id="PF13462">
    <property type="entry name" value="Thioredoxin_4"/>
    <property type="match status" value="1"/>
</dbReference>
<evidence type="ECO:0000313" key="9">
    <source>
        <dbReference type="EMBL" id="SFS72549.1"/>
    </source>
</evidence>
<evidence type="ECO:0000256" key="1">
    <source>
        <dbReference type="ARBA" id="ARBA00003565"/>
    </source>
</evidence>
<feature type="transmembrane region" description="Helical" evidence="7">
    <location>
        <begin position="23"/>
        <end position="43"/>
    </location>
</feature>
<dbReference type="Proteomes" id="UP000198788">
    <property type="component" value="Unassembled WGS sequence"/>
</dbReference>
<organism evidence="9 10">
    <name type="scientific">Brevundimonas viscosa</name>
    <dbReference type="NCBI Taxonomy" id="871741"/>
    <lineage>
        <taxon>Bacteria</taxon>
        <taxon>Pseudomonadati</taxon>
        <taxon>Pseudomonadota</taxon>
        <taxon>Alphaproteobacteria</taxon>
        <taxon>Caulobacterales</taxon>
        <taxon>Caulobacteraceae</taxon>
        <taxon>Brevundimonas</taxon>
    </lineage>
</organism>
<evidence type="ECO:0000256" key="2">
    <source>
        <dbReference type="ARBA" id="ARBA00005791"/>
    </source>
</evidence>
<keyword evidence="4" id="KW-0560">Oxidoreductase</keyword>
<evidence type="ECO:0000256" key="7">
    <source>
        <dbReference type="SAM" id="Phobius"/>
    </source>
</evidence>
<keyword evidence="5" id="KW-1015">Disulfide bond</keyword>
<evidence type="ECO:0000259" key="8">
    <source>
        <dbReference type="PROSITE" id="PS51352"/>
    </source>
</evidence>
<dbReference type="EMBL" id="FOZV01000004">
    <property type="protein sequence ID" value="SFS72549.1"/>
    <property type="molecule type" value="Genomic_DNA"/>
</dbReference>
<name>A0A1I6S6E4_9CAUL</name>
<dbReference type="PANTHER" id="PTHR13887">
    <property type="entry name" value="GLUTATHIONE S-TRANSFERASE KAPPA"/>
    <property type="match status" value="1"/>
</dbReference>
<dbReference type="GO" id="GO:0016853">
    <property type="term" value="F:isomerase activity"/>
    <property type="evidence" value="ECO:0007669"/>
    <property type="project" value="UniProtKB-KW"/>
</dbReference>
<reference evidence="10" key="1">
    <citation type="submission" date="2016-10" db="EMBL/GenBank/DDBJ databases">
        <authorList>
            <person name="Varghese N."/>
            <person name="Submissions S."/>
        </authorList>
    </citation>
    <scope>NUCLEOTIDE SEQUENCE [LARGE SCALE GENOMIC DNA]</scope>
    <source>
        <strain evidence="10">CGMCC 1.10683</strain>
    </source>
</reference>
<evidence type="ECO:0000313" key="10">
    <source>
        <dbReference type="Proteomes" id="UP000198788"/>
    </source>
</evidence>
<evidence type="ECO:0000256" key="3">
    <source>
        <dbReference type="ARBA" id="ARBA00022729"/>
    </source>
</evidence>
<dbReference type="GO" id="GO:0016491">
    <property type="term" value="F:oxidoreductase activity"/>
    <property type="evidence" value="ECO:0007669"/>
    <property type="project" value="UniProtKB-KW"/>
</dbReference>
<dbReference type="InterPro" id="IPR041205">
    <property type="entry name" value="ScsC_N"/>
</dbReference>
<keyword evidence="6" id="KW-0676">Redox-active center</keyword>
<keyword evidence="7" id="KW-0472">Membrane</keyword>
<dbReference type="PROSITE" id="PS51352">
    <property type="entry name" value="THIOREDOXIN_2"/>
    <property type="match status" value="1"/>
</dbReference>
<comment type="function">
    <text evidence="1">May be required for disulfide bond formation in some proteins.</text>
</comment>
<keyword evidence="7" id="KW-0812">Transmembrane</keyword>
<evidence type="ECO:0000256" key="4">
    <source>
        <dbReference type="ARBA" id="ARBA00023002"/>
    </source>
</evidence>
<gene>
    <name evidence="9" type="ORF">SAMN05192570_2216</name>
</gene>
<evidence type="ECO:0000256" key="5">
    <source>
        <dbReference type="ARBA" id="ARBA00023157"/>
    </source>
</evidence>
<dbReference type="Gene3D" id="3.40.30.10">
    <property type="entry name" value="Glutaredoxin"/>
    <property type="match status" value="1"/>
</dbReference>
<dbReference type="STRING" id="871741.SAMN05192570_2216"/>
<accession>A0A1I6S6E4</accession>
<dbReference type="InterPro" id="IPR012336">
    <property type="entry name" value="Thioredoxin-like_fold"/>
</dbReference>
<sequence>MTEAPETTPSPPRARRLFTPERGVVAAVAMSALALAVAVVPYVTGGGSFDQKVRGYLLENPEILQEMSTALQANQDNALADAINRRAAADPGLLAVDADDPAFGPADAEVTVIEFFDFRCPGCKATAPEVLRLMQAHPDVRFVFKDWPILDRGTEVTSHYAARAANAAHRQGRYLPVFRDLMAEPALDPAAVDRILAANGVSLPQAEAAMQGVDVARHLTEIQAAAQTLGLVGTPTFFINGRASPSIQPADVDRAIREAKARG</sequence>
<comment type="similarity">
    <text evidence="2">Belongs to the thioredoxin family. DsbA subfamily.</text>
</comment>